<keyword evidence="1" id="KW-1133">Transmembrane helix</keyword>
<dbReference type="AlphaFoldDB" id="A0A067M8N2"/>
<keyword evidence="1" id="KW-0472">Membrane</keyword>
<dbReference type="EMBL" id="KL198098">
    <property type="protein sequence ID" value="KDQ07931.1"/>
    <property type="molecule type" value="Genomic_DNA"/>
</dbReference>
<name>A0A067M8N2_BOTB1</name>
<reference evidence="3" key="1">
    <citation type="journal article" date="2014" name="Proc. Natl. Acad. Sci. U.S.A.">
        <title>Extensive sampling of basidiomycete genomes demonstrates inadequacy of the white-rot/brown-rot paradigm for wood decay fungi.</title>
        <authorList>
            <person name="Riley R."/>
            <person name="Salamov A.A."/>
            <person name="Brown D.W."/>
            <person name="Nagy L.G."/>
            <person name="Floudas D."/>
            <person name="Held B.W."/>
            <person name="Levasseur A."/>
            <person name="Lombard V."/>
            <person name="Morin E."/>
            <person name="Otillar R."/>
            <person name="Lindquist E.A."/>
            <person name="Sun H."/>
            <person name="LaButti K.M."/>
            <person name="Schmutz J."/>
            <person name="Jabbour D."/>
            <person name="Luo H."/>
            <person name="Baker S.E."/>
            <person name="Pisabarro A.G."/>
            <person name="Walton J.D."/>
            <person name="Blanchette R.A."/>
            <person name="Henrissat B."/>
            <person name="Martin F."/>
            <person name="Cullen D."/>
            <person name="Hibbett D.S."/>
            <person name="Grigoriev I.V."/>
        </authorList>
    </citation>
    <scope>NUCLEOTIDE SEQUENCE [LARGE SCALE GENOMIC DNA]</scope>
    <source>
        <strain evidence="3">FD-172 SS1</strain>
    </source>
</reference>
<dbReference type="Proteomes" id="UP000027195">
    <property type="component" value="Unassembled WGS sequence"/>
</dbReference>
<evidence type="ECO:0000313" key="2">
    <source>
        <dbReference type="EMBL" id="KDQ07931.1"/>
    </source>
</evidence>
<dbReference type="HOGENOM" id="CLU_1786548_0_0_1"/>
<feature type="transmembrane region" description="Helical" evidence="1">
    <location>
        <begin position="29"/>
        <end position="49"/>
    </location>
</feature>
<evidence type="ECO:0000256" key="1">
    <source>
        <dbReference type="SAM" id="Phobius"/>
    </source>
</evidence>
<organism evidence="2 3">
    <name type="scientific">Botryobasidium botryosum (strain FD-172 SS1)</name>
    <dbReference type="NCBI Taxonomy" id="930990"/>
    <lineage>
        <taxon>Eukaryota</taxon>
        <taxon>Fungi</taxon>
        <taxon>Dikarya</taxon>
        <taxon>Basidiomycota</taxon>
        <taxon>Agaricomycotina</taxon>
        <taxon>Agaricomycetes</taxon>
        <taxon>Cantharellales</taxon>
        <taxon>Botryobasidiaceae</taxon>
        <taxon>Botryobasidium</taxon>
    </lineage>
</organism>
<keyword evidence="1" id="KW-0812">Transmembrane</keyword>
<proteinExistence type="predicted"/>
<protein>
    <submittedName>
        <fullName evidence="2">Uncharacterized protein</fullName>
    </submittedName>
</protein>
<evidence type="ECO:0000313" key="3">
    <source>
        <dbReference type="Proteomes" id="UP000027195"/>
    </source>
</evidence>
<sequence>MQSVAARADCVAKEPCSKAAPPMPTCLRLTYVSFFVFHPFIVILGFTLFPDWIPQWILSTDEFASTRRRGATILALYLFHYNLSGEHPSTPLGAVALRIFLLFNAAVCVLNSFALWDPVHRYPQGYGITWFYLVLHALWFVGGLMGHEAGSKQVVAT</sequence>
<accession>A0A067M8N2</accession>
<dbReference type="InParanoid" id="A0A067M8N2"/>
<feature type="transmembrane region" description="Helical" evidence="1">
    <location>
        <begin position="95"/>
        <end position="116"/>
    </location>
</feature>
<keyword evidence="3" id="KW-1185">Reference proteome</keyword>
<gene>
    <name evidence="2" type="ORF">BOTBODRAFT_70083</name>
</gene>
<feature type="transmembrane region" description="Helical" evidence="1">
    <location>
        <begin position="128"/>
        <end position="146"/>
    </location>
</feature>